<dbReference type="EMBL" id="GGEC01062419">
    <property type="protein sequence ID" value="MBX42903.1"/>
    <property type="molecule type" value="Transcribed_RNA"/>
</dbReference>
<name>A0A2P2NK92_RHIMU</name>
<reference evidence="1" key="1">
    <citation type="submission" date="2018-02" db="EMBL/GenBank/DDBJ databases">
        <title>Rhizophora mucronata_Transcriptome.</title>
        <authorList>
            <person name="Meera S.P."/>
            <person name="Sreeshan A."/>
            <person name="Augustine A."/>
        </authorList>
    </citation>
    <scope>NUCLEOTIDE SEQUENCE</scope>
    <source>
        <tissue evidence="1">Leaf</tissue>
    </source>
</reference>
<protein>
    <submittedName>
        <fullName evidence="1">Uncharacterized protein</fullName>
    </submittedName>
</protein>
<dbReference type="AlphaFoldDB" id="A0A2P2NK92"/>
<sequence length="25" mass="2870">MLATMKMISCLITYYKLLMIEKSSG</sequence>
<accession>A0A2P2NK92</accession>
<proteinExistence type="predicted"/>
<evidence type="ECO:0000313" key="1">
    <source>
        <dbReference type="EMBL" id="MBX42903.1"/>
    </source>
</evidence>
<organism evidence="1">
    <name type="scientific">Rhizophora mucronata</name>
    <name type="common">Asiatic mangrove</name>
    <dbReference type="NCBI Taxonomy" id="61149"/>
    <lineage>
        <taxon>Eukaryota</taxon>
        <taxon>Viridiplantae</taxon>
        <taxon>Streptophyta</taxon>
        <taxon>Embryophyta</taxon>
        <taxon>Tracheophyta</taxon>
        <taxon>Spermatophyta</taxon>
        <taxon>Magnoliopsida</taxon>
        <taxon>eudicotyledons</taxon>
        <taxon>Gunneridae</taxon>
        <taxon>Pentapetalae</taxon>
        <taxon>rosids</taxon>
        <taxon>fabids</taxon>
        <taxon>Malpighiales</taxon>
        <taxon>Rhizophoraceae</taxon>
        <taxon>Rhizophora</taxon>
    </lineage>
</organism>